<dbReference type="AlphaFoldDB" id="A0A0J8TBT9"/>
<dbReference type="EMBL" id="WIOC01000098">
    <property type="protein sequence ID" value="MQR51823.1"/>
    <property type="molecule type" value="Genomic_DNA"/>
</dbReference>
<dbReference type="RefSeq" id="WP_001140850.1">
    <property type="nucleotide sequence ID" value="NZ_CAKKOL010000054.1"/>
</dbReference>
<gene>
    <name evidence="1" type="ORF">F2P40_21380</name>
</gene>
<evidence type="ECO:0000313" key="2">
    <source>
        <dbReference type="Proteomes" id="UP000461234"/>
    </source>
</evidence>
<comment type="caution">
    <text evidence="1">The sequence shown here is derived from an EMBL/GenBank/DDBJ whole genome shotgun (WGS) entry which is preliminary data.</text>
</comment>
<accession>A0A0J8TBT9</accession>
<dbReference type="Proteomes" id="UP000461234">
    <property type="component" value="Unassembled WGS sequence"/>
</dbReference>
<protein>
    <submittedName>
        <fullName evidence="1">Mobilization protein</fullName>
    </submittedName>
</protein>
<evidence type="ECO:0000313" key="1">
    <source>
        <dbReference type="EMBL" id="MQR51823.1"/>
    </source>
</evidence>
<name>A0A0J8TBT9_ACIBA</name>
<organism evidence="1 2">
    <name type="scientific">Acinetobacter baumannii</name>
    <dbReference type="NCBI Taxonomy" id="470"/>
    <lineage>
        <taxon>Bacteria</taxon>
        <taxon>Pseudomonadati</taxon>
        <taxon>Pseudomonadota</taxon>
        <taxon>Gammaproteobacteria</taxon>
        <taxon>Moraxellales</taxon>
        <taxon>Moraxellaceae</taxon>
        <taxon>Acinetobacter</taxon>
        <taxon>Acinetobacter calcoaceticus/baumannii complex</taxon>
    </lineage>
</organism>
<proteinExistence type="predicted"/>
<reference evidence="1 2" key="1">
    <citation type="submission" date="2019-10" db="EMBL/GenBank/DDBJ databases">
        <title>Genetic environment of the oxa23 gene and comparative analysis of carbapenem resistant Acinetobacter baumannii isolates belonging to global clone 1, lineage 2 recovered in a burns hospital outbreak in 2012-2013.</title>
        <authorList>
            <person name="Douraghi M."/>
            <person name="Aris P."/>
            <person name="Kenyon J."/>
            <person name="Hamidian M."/>
        </authorList>
    </citation>
    <scope>NUCLEOTIDE SEQUENCE [LARGE SCALE GENOMIC DNA]</scope>
    <source>
        <strain evidence="1 2">ABS103</strain>
    </source>
</reference>
<sequence length="63" mass="6942">MAKTVRLSDEEQEAIRIKAVALNKKLMEKNKQPLRDSEVVHAVISLALEKISVGASGNLILED</sequence>